<dbReference type="RefSeq" id="XP_006683083.1">
    <property type="nucleotide sequence ID" value="XM_006683020.1"/>
</dbReference>
<evidence type="ECO:0000313" key="7">
    <source>
        <dbReference type="Proteomes" id="UP000007241"/>
    </source>
</evidence>
<protein>
    <submittedName>
        <fullName evidence="6">Expressed protein</fullName>
    </submittedName>
</protein>
<dbReference type="GO" id="GO:0005634">
    <property type="term" value="C:nucleus"/>
    <property type="evidence" value="ECO:0000318"/>
    <property type="project" value="GO_Central"/>
</dbReference>
<keyword evidence="7" id="KW-1185">Reference proteome</keyword>
<sequence>MQVNSICASTDNDCALPRHSTEQTCTKPQIQLSVDTHTAQMTSQSLSTLPLGMIQTTNQEVTSLETDNSLQKSSTHTLQVNAGSANMGQDTNHTNTVLDSTQLNYQAYIVQQPVTTLACGISYIGPQPIVPIEPCLAVQLRLVSAPQAIDKRHHIFLSSGSLIAHAYLTSVDGTTDLSSFVRSTQSLITKKRRQSVPTQQSKKSVASRIPLPAICTPTSFTGHLDSSSTQANSKSTCFDGHVDLLDLTFANPDSRTEASSAWSPAPYNSSLSSQYSGTSSTSPMSNLNKWVDKSYADSKESMARSRSSTYDTSEEHSAKTWKDVTLSFLSFNYAQKPMRSLYGRHVAEASMVMGLDDVLGVFFFFPDLGVRIPGTFRIKVVISDISSCTSRVDPKQACKSGTVLAEVLSDPFVSHTSATWGGHYKPTDISKHFTKQGVHIPFFKQRKSLEG</sequence>
<dbReference type="PANTHER" id="PTHR33572:SF18">
    <property type="entry name" value="SPORE DEVELOPMENT REGULATOR VOSA"/>
    <property type="match status" value="1"/>
</dbReference>
<dbReference type="PROSITE" id="PS51821">
    <property type="entry name" value="VELVET"/>
    <property type="match status" value="1"/>
</dbReference>
<keyword evidence="4" id="KW-0539">Nucleus</keyword>
<accession>F4PEQ5</accession>
<dbReference type="GO" id="GO:0005992">
    <property type="term" value="P:trehalose biosynthetic process"/>
    <property type="evidence" value="ECO:0000318"/>
    <property type="project" value="GO_Central"/>
</dbReference>
<dbReference type="STRING" id="684364.F4PEQ5"/>
<dbReference type="InterPro" id="IPR037525">
    <property type="entry name" value="Velvet_dom"/>
</dbReference>
<gene>
    <name evidence="6" type="ORF">BATDEDRAFT_37564</name>
</gene>
<dbReference type="Gene3D" id="2.60.40.3960">
    <property type="entry name" value="Velvet domain"/>
    <property type="match status" value="1"/>
</dbReference>
<name>F4PEQ5_BATDJ</name>
<dbReference type="Pfam" id="PF11754">
    <property type="entry name" value="Velvet"/>
    <property type="match status" value="1"/>
</dbReference>
<keyword evidence="3" id="KW-0804">Transcription</keyword>
<dbReference type="OrthoDB" id="2139270at2759"/>
<reference evidence="6 7" key="1">
    <citation type="submission" date="2009-12" db="EMBL/GenBank/DDBJ databases">
        <title>The draft genome of Batrachochytrium dendrobatidis.</title>
        <authorList>
            <consortium name="US DOE Joint Genome Institute (JGI-PGF)"/>
            <person name="Kuo A."/>
            <person name="Salamov A."/>
            <person name="Schmutz J."/>
            <person name="Lucas S."/>
            <person name="Pitluck S."/>
            <person name="Rosenblum E."/>
            <person name="Stajich J."/>
            <person name="Eisen M."/>
            <person name="Grigoriev I.V."/>
        </authorList>
    </citation>
    <scope>NUCLEOTIDE SEQUENCE [LARGE SCALE GENOMIC DNA]</scope>
    <source>
        <strain evidence="7">JAM81 / FGSC 10211</strain>
    </source>
</reference>
<evidence type="ECO:0000256" key="1">
    <source>
        <dbReference type="ARBA" id="ARBA00004123"/>
    </source>
</evidence>
<dbReference type="GO" id="GO:0030435">
    <property type="term" value="P:sporulation resulting in formation of a cellular spore"/>
    <property type="evidence" value="ECO:0000318"/>
    <property type="project" value="GO_Central"/>
</dbReference>
<evidence type="ECO:0000256" key="2">
    <source>
        <dbReference type="ARBA" id="ARBA00023015"/>
    </source>
</evidence>
<dbReference type="PANTHER" id="PTHR33572">
    <property type="entry name" value="SPORE DEVELOPMENT REGULATOR VOSA"/>
    <property type="match status" value="1"/>
</dbReference>
<dbReference type="EMBL" id="GL882898">
    <property type="protein sequence ID" value="EGF76312.1"/>
    <property type="molecule type" value="Genomic_DNA"/>
</dbReference>
<evidence type="ECO:0000256" key="3">
    <source>
        <dbReference type="ARBA" id="ARBA00023163"/>
    </source>
</evidence>
<dbReference type="InterPro" id="IPR038491">
    <property type="entry name" value="Velvet_dom_sf"/>
</dbReference>
<dbReference type="InParanoid" id="F4PEQ5"/>
<evidence type="ECO:0000313" key="6">
    <source>
        <dbReference type="EMBL" id="EGF76312.1"/>
    </source>
</evidence>
<comment type="subcellular location">
    <subcellularLocation>
        <location evidence="1">Nucleus</location>
    </subcellularLocation>
</comment>
<evidence type="ECO:0000256" key="4">
    <source>
        <dbReference type="ARBA" id="ARBA00023242"/>
    </source>
</evidence>
<proteinExistence type="predicted"/>
<evidence type="ECO:0000259" key="5">
    <source>
        <dbReference type="PROSITE" id="PS51821"/>
    </source>
</evidence>
<dbReference type="HOGENOM" id="CLU_606881_0_0_1"/>
<keyword evidence="2" id="KW-0805">Transcription regulation</keyword>
<dbReference type="GeneID" id="18241456"/>
<dbReference type="Proteomes" id="UP000007241">
    <property type="component" value="Unassembled WGS sequence"/>
</dbReference>
<organism evidence="6 7">
    <name type="scientific">Batrachochytrium dendrobatidis (strain JAM81 / FGSC 10211)</name>
    <name type="common">Frog chytrid fungus</name>
    <dbReference type="NCBI Taxonomy" id="684364"/>
    <lineage>
        <taxon>Eukaryota</taxon>
        <taxon>Fungi</taxon>
        <taxon>Fungi incertae sedis</taxon>
        <taxon>Chytridiomycota</taxon>
        <taxon>Chytridiomycota incertae sedis</taxon>
        <taxon>Chytridiomycetes</taxon>
        <taxon>Rhizophydiales</taxon>
        <taxon>Rhizophydiales incertae sedis</taxon>
        <taxon>Batrachochytrium</taxon>
    </lineage>
</organism>
<dbReference type="InterPro" id="IPR021740">
    <property type="entry name" value="Velvet"/>
</dbReference>
<feature type="domain" description="Velvet" evidence="5">
    <location>
        <begin position="100"/>
        <end position="443"/>
    </location>
</feature>
<dbReference type="AlphaFoldDB" id="F4PEQ5"/>